<dbReference type="GO" id="GO:0090729">
    <property type="term" value="F:toxin activity"/>
    <property type="evidence" value="ECO:0007669"/>
    <property type="project" value="UniProtKB-KW"/>
</dbReference>
<evidence type="ECO:0000256" key="2">
    <source>
        <dbReference type="ARBA" id="ARBA00022722"/>
    </source>
</evidence>
<dbReference type="AlphaFoldDB" id="A0A2Z3RVG2"/>
<comment type="cofactor">
    <cofactor evidence="6">
        <name>Mg(2+)</name>
        <dbReference type="ChEBI" id="CHEBI:18420"/>
    </cofactor>
</comment>
<keyword evidence="5 6" id="KW-0460">Magnesium</keyword>
<evidence type="ECO:0000256" key="1">
    <source>
        <dbReference type="ARBA" id="ARBA00022649"/>
    </source>
</evidence>
<evidence type="ECO:0000256" key="6">
    <source>
        <dbReference type="HAMAP-Rule" id="MF_00265"/>
    </source>
</evidence>
<dbReference type="Pfam" id="PF01850">
    <property type="entry name" value="PIN"/>
    <property type="match status" value="1"/>
</dbReference>
<dbReference type="HAMAP" id="MF_00265">
    <property type="entry name" value="VapC_Nob1"/>
    <property type="match status" value="1"/>
</dbReference>
<accession>A0A2Z3RVG2</accession>
<dbReference type="EC" id="3.1.-.-" evidence="6"/>
<keyword evidence="3 6" id="KW-0479">Metal-binding</keyword>
<keyword evidence="1 6" id="KW-1277">Toxin-antitoxin system</keyword>
<dbReference type="InterPro" id="IPR022907">
    <property type="entry name" value="VapC_family"/>
</dbReference>
<sequence length="130" mass="13969">MIVLDANVLIAAFASDDSHHQWAITFLRDTVSEELVISALSYAEILVAPIHANRLNEFRKGIDSLGFNIDDLSADDSIEIAQLRADTGLKMPDVIVLHTALKHGASLATADATLKRKASSLGVTVYSPSP</sequence>
<dbReference type="GO" id="GO:0000287">
    <property type="term" value="F:magnesium ion binding"/>
    <property type="evidence" value="ECO:0007669"/>
    <property type="project" value="UniProtKB-UniRule"/>
</dbReference>
<dbReference type="SUPFAM" id="SSF88723">
    <property type="entry name" value="PIN domain-like"/>
    <property type="match status" value="1"/>
</dbReference>
<dbReference type="Gene3D" id="3.40.50.1010">
    <property type="entry name" value="5'-nuclease"/>
    <property type="match status" value="1"/>
</dbReference>
<comment type="similarity">
    <text evidence="6">Belongs to the PINc/VapC protein family.</text>
</comment>
<evidence type="ECO:0000259" key="7">
    <source>
        <dbReference type="Pfam" id="PF01850"/>
    </source>
</evidence>
<gene>
    <name evidence="6" type="primary">vapC</name>
    <name evidence="8" type="ORF">AURMO_00286</name>
</gene>
<organism evidence="8 9">
    <name type="scientific">Aurantimicrobium photophilum</name>
    <dbReference type="NCBI Taxonomy" id="1987356"/>
    <lineage>
        <taxon>Bacteria</taxon>
        <taxon>Bacillati</taxon>
        <taxon>Actinomycetota</taxon>
        <taxon>Actinomycetes</taxon>
        <taxon>Micrococcales</taxon>
        <taxon>Microbacteriaceae</taxon>
        <taxon>Aurantimicrobium</taxon>
    </lineage>
</organism>
<dbReference type="Proteomes" id="UP000246894">
    <property type="component" value="Chromosome"/>
</dbReference>
<keyword evidence="6" id="KW-0800">Toxin</keyword>
<name>A0A2Z3RVG2_9MICO</name>
<feature type="domain" description="PIN" evidence="7">
    <location>
        <begin position="2"/>
        <end position="118"/>
    </location>
</feature>
<dbReference type="GO" id="GO:0016787">
    <property type="term" value="F:hydrolase activity"/>
    <property type="evidence" value="ECO:0007669"/>
    <property type="project" value="UniProtKB-KW"/>
</dbReference>
<keyword evidence="2 6" id="KW-0540">Nuclease</keyword>
<keyword evidence="8" id="KW-0255">Endonuclease</keyword>
<feature type="binding site" evidence="6">
    <location>
        <position position="5"/>
    </location>
    <ligand>
        <name>Mg(2+)</name>
        <dbReference type="ChEBI" id="CHEBI:18420"/>
    </ligand>
</feature>
<feature type="binding site" evidence="6">
    <location>
        <position position="93"/>
    </location>
    <ligand>
        <name>Mg(2+)</name>
        <dbReference type="ChEBI" id="CHEBI:18420"/>
    </ligand>
</feature>
<keyword evidence="4 6" id="KW-0378">Hydrolase</keyword>
<dbReference type="GO" id="GO:0004519">
    <property type="term" value="F:endonuclease activity"/>
    <property type="evidence" value="ECO:0007669"/>
    <property type="project" value="UniProtKB-KW"/>
</dbReference>
<evidence type="ECO:0000256" key="3">
    <source>
        <dbReference type="ARBA" id="ARBA00022723"/>
    </source>
</evidence>
<proteinExistence type="inferred from homology"/>
<dbReference type="EMBL" id="CP023994">
    <property type="protein sequence ID" value="AWR20905.1"/>
    <property type="molecule type" value="Genomic_DNA"/>
</dbReference>
<dbReference type="GO" id="GO:0004540">
    <property type="term" value="F:RNA nuclease activity"/>
    <property type="evidence" value="ECO:0007669"/>
    <property type="project" value="InterPro"/>
</dbReference>
<dbReference type="InterPro" id="IPR029060">
    <property type="entry name" value="PIN-like_dom_sf"/>
</dbReference>
<keyword evidence="9" id="KW-1185">Reference proteome</keyword>
<evidence type="ECO:0000256" key="4">
    <source>
        <dbReference type="ARBA" id="ARBA00022801"/>
    </source>
</evidence>
<comment type="function">
    <text evidence="6">Toxic component of a toxin-antitoxin (TA) system. An RNase.</text>
</comment>
<dbReference type="InterPro" id="IPR002716">
    <property type="entry name" value="PIN_dom"/>
</dbReference>
<reference evidence="8 9" key="1">
    <citation type="submission" date="2017-10" db="EMBL/GenBank/DDBJ databases">
        <title>Genome of an Actinobacterium that displays light-enhanced growth.</title>
        <authorList>
            <person name="Maresca J.A."/>
            <person name="Hempel P."/>
            <person name="Shevchenko O."/>
            <person name="Miller K.J."/>
            <person name="Hahn M.W."/>
        </authorList>
    </citation>
    <scope>NUCLEOTIDE SEQUENCE [LARGE SCALE GENOMIC DNA]</scope>
    <source>
        <strain evidence="8 9">MWH-Mo1</strain>
    </source>
</reference>
<dbReference type="KEGG" id="aum:AURMO_00286"/>
<dbReference type="CDD" id="cd09854">
    <property type="entry name" value="PIN_VapC-like"/>
    <property type="match status" value="1"/>
</dbReference>
<evidence type="ECO:0000256" key="5">
    <source>
        <dbReference type="ARBA" id="ARBA00022842"/>
    </source>
</evidence>
<evidence type="ECO:0000313" key="9">
    <source>
        <dbReference type="Proteomes" id="UP000246894"/>
    </source>
</evidence>
<protein>
    <recommendedName>
        <fullName evidence="6">Ribonuclease VapC</fullName>
        <shortName evidence="6">RNase VapC</shortName>
        <ecNumber evidence="6">3.1.-.-</ecNumber>
    </recommendedName>
    <alternativeName>
        <fullName evidence="6">Toxin VapC</fullName>
    </alternativeName>
</protein>
<evidence type="ECO:0000313" key="8">
    <source>
        <dbReference type="EMBL" id="AWR20905.1"/>
    </source>
</evidence>